<dbReference type="FunFam" id="2.40.10.10:FF:000036">
    <property type="entry name" value="Trypsin beta"/>
    <property type="match status" value="3"/>
</dbReference>
<comment type="subcellular location">
    <subcellularLocation>
        <location evidence="1">Secreted</location>
        <location evidence="1">Extracellular space</location>
    </subcellularLocation>
</comment>
<sequence>MAVPANPMRIVGGNLTTIEQYPTIASLLYSFFGTSFSQSCGGSILNKRSILTAAHCPYGDTKLNWRVRVGSTFANSGGIVHTVSAIFVHPNFNQRIIDNDVAILRTTNFIEYGNAVQPASIAGSFYNLPDNAVVWAAGWGTTSCQGDSGSPLYHNGVVVGVCSWGVGCASAQYPGVNSRVSRFTNWIQTVPAFPQRIVGGSLTTVDQYPTIVSLLFSWSATSFFQICGGTIITNRAILTCCPLPITLSSSTLTTTHGPWISMWQSCVPVKSSPLTSVVKAASVAGPNYNLADNQVVWAAGWGTTSSGGPASEQLRHVQIWTVNQKACRDRYAAGGATITDNMLCSGVLDVGGRDQCQGDSGGPLYHNGIVVGVCSWGFGCAQPQYPGVNALFVLLALGLSAVSAVPTKQSVIVGGSLAVISQYPSVVGLLYSSNWNNYNQVCVGTIVTTNGDAVYKWRARAGSSLANSGGTVYAINSCTIHPSFSFRTMNNDIAILRTAVAIINSSAKPVSIVGGNYNLPDNQVVWAAGWGTTLVGVAPGEQLRHIQGWTINQKTCASSYATFGANVTANMLCFGWPLGGVRDQCQGDSGGPIYHNGNLVGISSWGYGCANAAYPGINTPVPESVSGIVGGSETVITWYPSIVSLLYSSDGNNFNQVCVGTIINLKSIVTAAHCVFGDTAEKWRARVGSSWANSGGFVYALNSFTIHPSYNIQTMNNDIAILHPTVDIAFTIGNVVKPVFIAGSKYNLPANQIVWAAGWGSSHVGAAPSEKLRHIQGRVISHYTCAAKYATIGANLTDNMLCFGWPYGVSRDRCQGDSGSPVYHNAILVGISSWGCDCASGYHGVNTRISKLATWILENSPQLVGQVVLGGVDRIPSAVPSGGQRIVGGSVTTIDQYPTIAAVLYAYNWVHFGHSCGSTILNNRSLLTAAHCLDRTEPGQLKIRVGSSFRSSGGVLHNVIQYIMHPGYNFRTFDNDIGIIRSATAFTFNNNVRAASIAGANYFPADNQPVWAAGWGDTYFGSTAGSEQLRHVQVVVINQNTCRNQYANTIYSINDNMLCSGWPTGGRDQCQRDSGGPLYHNGVVVGVCSFGMGCADANYAGVNAPVPSGQRIVGGSVTTIDQYPTIAAVLHSFDWVNYRHSCGSTIINNRSVLTAAHCTEGEAPGQFRIRVGSSFRSTGGVLHNVVLNIVHPAYNPRTMDSDIAILRSATAFTYNNNVRAASIAGSNYNVADNQAVWAAGWGDTYSGSGAGSEQLRHVQLMTINQNTCRSNYASSFSVTDNMMCSGWPNGGRDQCQRDSGGPLYHNGIVVGVCSFGIGCADARYPGINVPVPSDPQRIVGGSLVTIDRYPTIAAILITHDWVNFMHNCGGTIINNRSILTAAHCTIGHAASRFRLRLGSSFRSSGGAVHNVNQNIIHGSYNTWTYDNDIAILRSASSFTFNNNVRAASIAGANYWPGDNQAVWAAGWGDTFFGSGAGSEQLRHVQLVVINQNTCRNNYAGVGFTVNDNMLCSGWPSGGRDQCQRDSGGPLYHNGIVVGVCSFGNGCGQANFPGVNARVSRYTSWISSNA</sequence>
<dbReference type="InterPro" id="IPR043504">
    <property type="entry name" value="Peptidase_S1_PA_chymotrypsin"/>
</dbReference>
<dbReference type="GO" id="GO:0006508">
    <property type="term" value="P:proteolysis"/>
    <property type="evidence" value="ECO:0007669"/>
    <property type="project" value="UniProtKB-KW"/>
</dbReference>
<dbReference type="Gene3D" id="2.40.10.10">
    <property type="entry name" value="Trypsin-like serine proteases"/>
    <property type="match status" value="9"/>
</dbReference>
<accession>A0A835GP90</accession>
<dbReference type="InterPro" id="IPR001314">
    <property type="entry name" value="Peptidase_S1A"/>
</dbReference>
<dbReference type="GO" id="GO:0005576">
    <property type="term" value="C:extracellular region"/>
    <property type="evidence" value="ECO:0007669"/>
    <property type="project" value="UniProtKB-SubCell"/>
</dbReference>
<dbReference type="InterPro" id="IPR001254">
    <property type="entry name" value="Trypsin_dom"/>
</dbReference>
<dbReference type="PRINTS" id="PR00722">
    <property type="entry name" value="CHYMOTRYPSIN"/>
</dbReference>
<dbReference type="PROSITE" id="PS50240">
    <property type="entry name" value="TRYPSIN_DOM"/>
    <property type="match status" value="6"/>
</dbReference>
<dbReference type="FunFam" id="2.40.10.10:FF:000068">
    <property type="entry name" value="transmembrane protease serine 2"/>
    <property type="match status" value="5"/>
</dbReference>
<keyword evidence="5 11" id="KW-0720">Serine protease</keyword>
<name>A0A835GP90_SPOEX</name>
<evidence type="ECO:0000256" key="6">
    <source>
        <dbReference type="ARBA" id="ARBA00023157"/>
    </source>
</evidence>
<evidence type="ECO:0000259" key="12">
    <source>
        <dbReference type="PROSITE" id="PS50240"/>
    </source>
</evidence>
<dbReference type="InterPro" id="IPR009003">
    <property type="entry name" value="Peptidase_S1_PA"/>
</dbReference>
<dbReference type="Pfam" id="PF00089">
    <property type="entry name" value="Trypsin"/>
    <property type="match status" value="8"/>
</dbReference>
<evidence type="ECO:0000256" key="2">
    <source>
        <dbReference type="ARBA" id="ARBA00022656"/>
    </source>
</evidence>
<dbReference type="SMART" id="SM00020">
    <property type="entry name" value="Tryp_SPc"/>
    <property type="match status" value="7"/>
</dbReference>
<evidence type="ECO:0000256" key="7">
    <source>
        <dbReference type="ARBA" id="ARBA00023240"/>
    </source>
</evidence>
<evidence type="ECO:0000256" key="11">
    <source>
        <dbReference type="RuleBase" id="RU363034"/>
    </source>
</evidence>
<dbReference type="GO" id="GO:0090729">
    <property type="term" value="F:toxin activity"/>
    <property type="evidence" value="ECO:0007669"/>
    <property type="project" value="UniProtKB-KW"/>
</dbReference>
<gene>
    <name evidence="13" type="ORF">HW555_002570</name>
</gene>
<dbReference type="PANTHER" id="PTHR24276:SF91">
    <property type="entry name" value="AT26814P-RELATED"/>
    <property type="match status" value="1"/>
</dbReference>
<keyword evidence="3 11" id="KW-0645">Protease</keyword>
<evidence type="ECO:0000313" key="14">
    <source>
        <dbReference type="Proteomes" id="UP000648187"/>
    </source>
</evidence>
<protein>
    <recommendedName>
        <fullName evidence="12">Peptidase S1 domain-containing protein</fullName>
    </recommendedName>
</protein>
<keyword evidence="7" id="KW-1199">Hemostasis impairing toxin</keyword>
<keyword evidence="2" id="KW-0800">Toxin</keyword>
<evidence type="ECO:0000256" key="3">
    <source>
        <dbReference type="ARBA" id="ARBA00022670"/>
    </source>
</evidence>
<evidence type="ECO:0000256" key="9">
    <source>
        <dbReference type="ARBA" id="ARBA00055534"/>
    </source>
</evidence>
<feature type="domain" description="Peptidase S1" evidence="12">
    <location>
        <begin position="886"/>
        <end position="1141"/>
    </location>
</feature>
<comment type="similarity">
    <text evidence="8">Belongs to the peptidase S1 family. CLIP subfamily.</text>
</comment>
<dbReference type="PROSITE" id="PS00135">
    <property type="entry name" value="TRYPSIN_SER"/>
    <property type="match status" value="2"/>
</dbReference>
<feature type="domain" description="Peptidase S1" evidence="12">
    <location>
        <begin position="10"/>
        <end position="441"/>
    </location>
</feature>
<evidence type="ECO:0000256" key="10">
    <source>
        <dbReference type="ARBA" id="ARBA00084094"/>
    </source>
</evidence>
<keyword evidence="10" id="KW-1205">Fibrinolytic toxin</keyword>
<feature type="domain" description="Peptidase S1" evidence="12">
    <location>
        <begin position="628"/>
        <end position="861"/>
    </location>
</feature>
<dbReference type="GO" id="GO:0004252">
    <property type="term" value="F:serine-type endopeptidase activity"/>
    <property type="evidence" value="ECO:0007669"/>
    <property type="project" value="InterPro"/>
</dbReference>
<comment type="function">
    <text evidence="9">Fibrinolytic activity; shows preferential cleavage of Arg-Gly bonds in all three fibrinogen chains. Contact with the caterpillars causes severe bleeding, due the anticoagulant effect of the protein.</text>
</comment>
<keyword evidence="4 11" id="KW-0378">Hydrolase</keyword>
<comment type="caution">
    <text evidence="13">The sequence shown here is derived from an EMBL/GenBank/DDBJ whole genome shotgun (WGS) entry which is preliminary data.</text>
</comment>
<organism evidence="13 14">
    <name type="scientific">Spodoptera exigua</name>
    <name type="common">Beet armyworm</name>
    <name type="synonym">Noctua fulgens</name>
    <dbReference type="NCBI Taxonomy" id="7107"/>
    <lineage>
        <taxon>Eukaryota</taxon>
        <taxon>Metazoa</taxon>
        <taxon>Ecdysozoa</taxon>
        <taxon>Arthropoda</taxon>
        <taxon>Hexapoda</taxon>
        <taxon>Insecta</taxon>
        <taxon>Pterygota</taxon>
        <taxon>Neoptera</taxon>
        <taxon>Endopterygota</taxon>
        <taxon>Lepidoptera</taxon>
        <taxon>Glossata</taxon>
        <taxon>Ditrysia</taxon>
        <taxon>Noctuoidea</taxon>
        <taxon>Noctuidae</taxon>
        <taxon>Amphipyrinae</taxon>
        <taxon>Spodoptera</taxon>
    </lineage>
</organism>
<dbReference type="InterPro" id="IPR018114">
    <property type="entry name" value="TRYPSIN_HIS"/>
</dbReference>
<dbReference type="CDD" id="cd00190">
    <property type="entry name" value="Tryp_SPc"/>
    <property type="match status" value="7"/>
</dbReference>
<dbReference type="InterPro" id="IPR033116">
    <property type="entry name" value="TRYPSIN_SER"/>
</dbReference>
<feature type="domain" description="Peptidase S1" evidence="12">
    <location>
        <begin position="1338"/>
        <end position="1569"/>
    </location>
</feature>
<evidence type="ECO:0000256" key="4">
    <source>
        <dbReference type="ARBA" id="ARBA00022801"/>
    </source>
</evidence>
<dbReference type="PROSITE" id="PS00134">
    <property type="entry name" value="TRYPSIN_HIS"/>
    <property type="match status" value="3"/>
</dbReference>
<dbReference type="PANTHER" id="PTHR24276">
    <property type="entry name" value="POLYSERASE-RELATED"/>
    <property type="match status" value="1"/>
</dbReference>
<dbReference type="EMBL" id="JACKWZ010000024">
    <property type="protein sequence ID" value="KAF9421355.1"/>
    <property type="molecule type" value="Genomic_DNA"/>
</dbReference>
<feature type="domain" description="Peptidase S1" evidence="12">
    <location>
        <begin position="442"/>
        <end position="637"/>
    </location>
</feature>
<keyword evidence="14" id="KW-1185">Reference proteome</keyword>
<keyword evidence="6" id="KW-1015">Disulfide bond</keyword>
<reference evidence="13" key="1">
    <citation type="submission" date="2020-08" db="EMBL/GenBank/DDBJ databases">
        <title>Spodoptera exigua strain:BAW_Kor-Di-RS1 Genome sequencing and assembly.</title>
        <authorList>
            <person name="Kim J."/>
            <person name="Nam H.Y."/>
            <person name="Kwon M."/>
            <person name="Choi J.H."/>
            <person name="Cho S.R."/>
            <person name="Kim G.-H."/>
        </authorList>
    </citation>
    <scope>NUCLEOTIDE SEQUENCE</scope>
    <source>
        <strain evidence="13">BAW_Kor-Di-RS1</strain>
        <tissue evidence="13">Whole-body</tissue>
    </source>
</reference>
<dbReference type="SUPFAM" id="SSF50494">
    <property type="entry name" value="Trypsin-like serine proteases"/>
    <property type="match status" value="7"/>
</dbReference>
<evidence type="ECO:0000256" key="8">
    <source>
        <dbReference type="ARBA" id="ARBA00024195"/>
    </source>
</evidence>
<evidence type="ECO:0000256" key="5">
    <source>
        <dbReference type="ARBA" id="ARBA00022825"/>
    </source>
</evidence>
<dbReference type="InterPro" id="IPR050430">
    <property type="entry name" value="Peptidase_S1"/>
</dbReference>
<feature type="domain" description="Peptidase S1" evidence="12">
    <location>
        <begin position="1139"/>
        <end position="1331"/>
    </location>
</feature>
<dbReference type="FunFam" id="2.40.10.10:FF:000002">
    <property type="entry name" value="Transmembrane protease serine"/>
    <property type="match status" value="1"/>
</dbReference>
<evidence type="ECO:0000313" key="13">
    <source>
        <dbReference type="EMBL" id="KAF9421355.1"/>
    </source>
</evidence>
<dbReference type="Proteomes" id="UP000648187">
    <property type="component" value="Unassembled WGS sequence"/>
</dbReference>
<evidence type="ECO:0000256" key="1">
    <source>
        <dbReference type="ARBA" id="ARBA00004239"/>
    </source>
</evidence>
<proteinExistence type="inferred from homology"/>